<proteinExistence type="predicted"/>
<dbReference type="Araport" id="AT1G50530"/>
<name>Q9C6Q1_ARATH</name>
<dbReference type="EMBL" id="CP002684">
    <property type="protein sequence ID" value="AEE32561.1"/>
    <property type="molecule type" value="Genomic_DNA"/>
</dbReference>
<dbReference type="EMBL" id="AC079279">
    <property type="protein sequence ID" value="AAG51200.1"/>
    <property type="molecule type" value="Genomic_DNA"/>
</dbReference>
<gene>
    <name evidence="2" type="primary">F17J6.7</name>
    <name evidence="1 3" type="ordered locus">At1g50530</name>
    <name evidence="3" type="ORF">F11F12.27</name>
</gene>
<dbReference type="RefSeq" id="NP_564575.1">
    <property type="nucleotide sequence ID" value="NM_103936.1"/>
</dbReference>
<accession>Q9C6Q1</accession>
<dbReference type="KEGG" id="ath:AT1G50530"/>
<dbReference type="Proteomes" id="UP000006548">
    <property type="component" value="Chromosome 1"/>
</dbReference>
<dbReference type="TAIR" id="AT1G50530"/>
<evidence type="ECO:0000313" key="4">
    <source>
        <dbReference type="Proteomes" id="UP000006548"/>
    </source>
</evidence>
<dbReference type="ExpressionAtlas" id="Q9C6Q1">
    <property type="expression patterns" value="baseline and differential"/>
</dbReference>
<dbReference type="AlphaFoldDB" id="Q9C6Q1"/>
<reference evidence="2" key="2">
    <citation type="submission" date="2001-01" db="EMBL/GenBank/DDBJ databases">
        <title>Arabidopsis thaliana chromosome 1 BAC F17J6 genomic sequence.</title>
        <authorList>
            <person name="Lin X."/>
            <person name="Kaul S."/>
            <person name="Town C.D."/>
            <person name="Benito M."/>
            <person name="Creasy T.H."/>
            <person name="Haas B.J."/>
            <person name="Wu D."/>
            <person name="Maiti R."/>
            <person name="Ronning C.M."/>
            <person name="Koo H."/>
            <person name="Fujii C.Y."/>
            <person name="Utterback T.R."/>
            <person name="Barnstead M.E."/>
            <person name="Bowman C.L."/>
            <person name="White O."/>
            <person name="Nierman W.C."/>
            <person name="Fraser C.M."/>
        </authorList>
    </citation>
    <scope>NUCLEOTIDE SEQUENCE</scope>
</reference>
<reference evidence="3" key="4">
    <citation type="submission" date="2016-05" db="EMBL/GenBank/DDBJ databases">
        <authorList>
            <person name="Krishnakumar V."/>
            <person name="Cheng C.-Y."/>
            <person name="Chan A.P."/>
            <person name="Schobel S."/>
            <person name="Kim M."/>
            <person name="Ferlanti E.S."/>
            <person name="Belyaeva I."/>
            <person name="Rosen B.D."/>
            <person name="Micklem G."/>
            <person name="Miller J.R."/>
            <person name="Vaughn M."/>
            <person name="Town C.D."/>
        </authorList>
    </citation>
    <scope>NUCLEOTIDE SEQUENCE</scope>
</reference>
<dbReference type="PaxDb" id="3702-AT1G50530.1"/>
<dbReference type="HOGENOM" id="CLU_2124476_0_0_1"/>
<reference evidence="4" key="5">
    <citation type="journal article" date="2017" name="Plant J.">
        <title>Araport11: a complete reannotation of the Arabidopsis thaliana reference genome.</title>
        <authorList>
            <person name="Cheng C.Y."/>
            <person name="Krishnakumar V."/>
            <person name="Chan A.P."/>
            <person name="Thibaud-Nissen F."/>
            <person name="Schobel S."/>
            <person name="Town C.D."/>
        </authorList>
    </citation>
    <scope>GENOME REANNOTATION</scope>
    <source>
        <strain evidence="4">cv. Columbia</strain>
    </source>
</reference>
<evidence type="ECO:0000313" key="3">
    <source>
        <dbReference type="EMBL" id="AEE32561.1"/>
    </source>
</evidence>
<reference evidence="3 4" key="1">
    <citation type="journal article" date="2000" name="Nature">
        <title>Sequence and analysis of chromosome 1 of the plant Arabidopsis thaliana.</title>
        <authorList>
            <person name="Theologis A."/>
            <person name="Ecker J.R."/>
            <person name="Palm C.J."/>
            <person name="Federspiel N.A."/>
            <person name="Kaul S."/>
            <person name="White O."/>
            <person name="Alonso J."/>
            <person name="Altafi H."/>
            <person name="Araujo R."/>
            <person name="Bowman C.L."/>
            <person name="Brooks S.Y."/>
            <person name="Buehler E."/>
            <person name="Chan A."/>
            <person name="Chao Q."/>
            <person name="Chen H."/>
            <person name="Cheuk R.F."/>
            <person name="Chin C.W."/>
            <person name="Chung M.K."/>
            <person name="Conn L."/>
            <person name="Conway A.B."/>
            <person name="Conway A.R."/>
            <person name="Creasy T.H."/>
            <person name="Dewar K."/>
            <person name="Dunn P."/>
            <person name="Etgu P."/>
            <person name="Feldblyum T.V."/>
            <person name="Feng J."/>
            <person name="Fong B."/>
            <person name="Fujii C.Y."/>
            <person name="Gill J.E."/>
            <person name="Goldsmith A.D."/>
            <person name="Haas B."/>
            <person name="Hansen N.F."/>
            <person name="Hughes B."/>
            <person name="Huizar L."/>
            <person name="Hunter J.L."/>
            <person name="Jenkins J."/>
            <person name="Johnson-Hopson C."/>
            <person name="Khan S."/>
            <person name="Khaykin E."/>
            <person name="Kim C.J."/>
            <person name="Koo H.L."/>
            <person name="Kremenetskaia I."/>
            <person name="Kurtz D.B."/>
            <person name="Kwan A."/>
            <person name="Lam B."/>
            <person name="Langin-Hooper S."/>
            <person name="Lee A."/>
            <person name="Lee J.M."/>
            <person name="Lenz C.A."/>
            <person name="Li J.H."/>
            <person name="Li Y."/>
            <person name="Lin X."/>
            <person name="Liu S.X."/>
            <person name="Liu Z.A."/>
            <person name="Luros J.S."/>
            <person name="Maiti R."/>
            <person name="Marziali A."/>
            <person name="Militscher J."/>
            <person name="Miranda M."/>
            <person name="Nguyen M."/>
            <person name="Nierman W.C."/>
            <person name="Osborne B.I."/>
            <person name="Pai G."/>
            <person name="Peterson J."/>
            <person name="Pham P.K."/>
            <person name="Rizzo M."/>
            <person name="Rooney T."/>
            <person name="Rowley D."/>
            <person name="Sakano H."/>
            <person name="Salzberg S.L."/>
            <person name="Schwartz J.R."/>
            <person name="Shinn P."/>
            <person name="Southwick A.M."/>
            <person name="Sun H."/>
            <person name="Tallon L.J."/>
            <person name="Tambunga G."/>
            <person name="Toriumi M.J."/>
            <person name="Town C.D."/>
            <person name="Utterback T."/>
            <person name="Van Aken S."/>
            <person name="Vaysberg M."/>
            <person name="Vysotskaia V.S."/>
            <person name="Walker M."/>
            <person name="Wu D."/>
            <person name="Yu G."/>
            <person name="Fraser C.M."/>
            <person name="Venter J.C."/>
            <person name="Davis R.W."/>
        </authorList>
    </citation>
    <scope>NUCLEOTIDE SEQUENCE [LARGE SCALE GENOMIC DNA]</scope>
    <source>
        <strain evidence="4">cv. Columbia</strain>
    </source>
</reference>
<evidence type="ECO:0000313" key="2">
    <source>
        <dbReference type="EMBL" id="AAG51200.1"/>
    </source>
</evidence>
<sequence length="114" mass="12695">MVFKYFSTTCFDSDEFASSETGFVEVNSIQSAVIESTEPDIALWRGKDGSFLLSVSARDHLFFECSYLSQIKPFGNMAQGLLQGQFTTTSYNGIVSQLLDSRLTPTVRSILRNT</sequence>
<reference evidence="3" key="3">
    <citation type="submission" date="2011-02" db="EMBL/GenBank/DDBJ databases">
        <authorList>
            <consortium name="TAIR"/>
            <person name="Swarbreck D."/>
            <person name="Lamesch P."/>
            <person name="Wilks C."/>
            <person name="Huala E."/>
        </authorList>
    </citation>
    <scope>NUCLEOTIDE SEQUENCE</scope>
</reference>
<protein>
    <submittedName>
        <fullName evidence="2">Uncharacterized protein F17J6.7</fullName>
    </submittedName>
</protein>
<organism evidence="2">
    <name type="scientific">Arabidopsis thaliana</name>
    <name type="common">Mouse-ear cress</name>
    <dbReference type="NCBI Taxonomy" id="3702"/>
    <lineage>
        <taxon>Eukaryota</taxon>
        <taxon>Viridiplantae</taxon>
        <taxon>Streptophyta</taxon>
        <taxon>Embryophyta</taxon>
        <taxon>Tracheophyta</taxon>
        <taxon>Spermatophyta</taxon>
        <taxon>Magnoliopsida</taxon>
        <taxon>eudicotyledons</taxon>
        <taxon>Gunneridae</taxon>
        <taxon>Pentapetalae</taxon>
        <taxon>rosids</taxon>
        <taxon>malvids</taxon>
        <taxon>Brassicales</taxon>
        <taxon>Brassicaceae</taxon>
        <taxon>Camelineae</taxon>
        <taxon>Arabidopsis</taxon>
    </lineage>
</organism>
<evidence type="ECO:0000313" key="1">
    <source>
        <dbReference type="Araport" id="AT1G50530"/>
    </source>
</evidence>
<dbReference type="PIR" id="H96541">
    <property type="entry name" value="H96541"/>
</dbReference>
<keyword evidence="4" id="KW-1185">Reference proteome</keyword>
<dbReference type="GeneID" id="841475"/>